<accession>A0A1A6GF72</accession>
<dbReference type="Proteomes" id="UP000092124">
    <property type="component" value="Unassembled WGS sequence"/>
</dbReference>
<dbReference type="Pfam" id="PF03172">
    <property type="entry name" value="HSR"/>
    <property type="match status" value="1"/>
</dbReference>
<name>A0A1A6GF72_NEOLE</name>
<sequence>MSAEHKDPKRSPYEALFPHFKRHKVVISNAIKKPFPFLELLHDTELITKKMYDDLKDSCTNLVPIQQVVYRALEELEKRFDQVVLKVLFDPENMKAYPDLKPILKSFE</sequence>
<dbReference type="InterPro" id="IPR043563">
    <property type="entry name" value="Sp110/Sp140/Sp140L-like"/>
</dbReference>
<protein>
    <recommendedName>
        <fullName evidence="1">HSR domain-containing protein</fullName>
    </recommendedName>
</protein>
<dbReference type="PANTHER" id="PTHR46386">
    <property type="entry name" value="NUCLEAR BODY PROTEIN SP140"/>
    <property type="match status" value="1"/>
</dbReference>
<dbReference type="PROSITE" id="PS51414">
    <property type="entry name" value="HSR"/>
    <property type="match status" value="1"/>
</dbReference>
<dbReference type="PANTHER" id="PTHR46386:SF1">
    <property type="entry name" value="NUCLEAR BODY PROTEIN SP140-LIKE PROTEIN"/>
    <property type="match status" value="1"/>
</dbReference>
<feature type="non-terminal residue" evidence="2">
    <location>
        <position position="108"/>
    </location>
</feature>
<dbReference type="EMBL" id="LZPO01097201">
    <property type="protein sequence ID" value="OBS64415.1"/>
    <property type="molecule type" value="Genomic_DNA"/>
</dbReference>
<proteinExistence type="predicted"/>
<gene>
    <name evidence="2" type="ORF">A6R68_07045</name>
</gene>
<evidence type="ECO:0000259" key="1">
    <source>
        <dbReference type="PROSITE" id="PS51414"/>
    </source>
</evidence>
<dbReference type="GO" id="GO:0000981">
    <property type="term" value="F:DNA-binding transcription factor activity, RNA polymerase II-specific"/>
    <property type="evidence" value="ECO:0007669"/>
    <property type="project" value="TreeGrafter"/>
</dbReference>
<dbReference type="GO" id="GO:0005634">
    <property type="term" value="C:nucleus"/>
    <property type="evidence" value="ECO:0007669"/>
    <property type="project" value="InterPro"/>
</dbReference>
<organism evidence="2 3">
    <name type="scientific">Neotoma lepida</name>
    <name type="common">Desert woodrat</name>
    <dbReference type="NCBI Taxonomy" id="56216"/>
    <lineage>
        <taxon>Eukaryota</taxon>
        <taxon>Metazoa</taxon>
        <taxon>Chordata</taxon>
        <taxon>Craniata</taxon>
        <taxon>Vertebrata</taxon>
        <taxon>Euteleostomi</taxon>
        <taxon>Mammalia</taxon>
        <taxon>Eutheria</taxon>
        <taxon>Euarchontoglires</taxon>
        <taxon>Glires</taxon>
        <taxon>Rodentia</taxon>
        <taxon>Myomorpha</taxon>
        <taxon>Muroidea</taxon>
        <taxon>Cricetidae</taxon>
        <taxon>Neotominae</taxon>
        <taxon>Neotoma</taxon>
    </lineage>
</organism>
<dbReference type="OrthoDB" id="9536595at2759"/>
<comment type="caution">
    <text evidence="2">The sequence shown here is derived from an EMBL/GenBank/DDBJ whole genome shotgun (WGS) entry which is preliminary data.</text>
</comment>
<dbReference type="AlphaFoldDB" id="A0A1A6GF72"/>
<dbReference type="STRING" id="56216.A0A1A6GF72"/>
<keyword evidence="3" id="KW-1185">Reference proteome</keyword>
<evidence type="ECO:0000313" key="2">
    <source>
        <dbReference type="EMBL" id="OBS64415.1"/>
    </source>
</evidence>
<evidence type="ECO:0000313" key="3">
    <source>
        <dbReference type="Proteomes" id="UP000092124"/>
    </source>
</evidence>
<feature type="domain" description="HSR" evidence="1">
    <location>
        <begin position="1"/>
        <end position="108"/>
    </location>
</feature>
<dbReference type="InterPro" id="IPR004865">
    <property type="entry name" value="HSR_dom"/>
</dbReference>
<reference evidence="2 3" key="1">
    <citation type="submission" date="2016-06" db="EMBL/GenBank/DDBJ databases">
        <title>The Draft Genome Sequence and Annotation of the Desert Woodrat Neotoma lepida.</title>
        <authorList>
            <person name="Campbell M."/>
            <person name="Oakeson K.F."/>
            <person name="Yandell M."/>
            <person name="Halpert J.R."/>
            <person name="Dearing D."/>
        </authorList>
    </citation>
    <scope>NUCLEOTIDE SEQUENCE [LARGE SCALE GENOMIC DNA]</scope>
    <source>
        <strain evidence="2">417</strain>
        <tissue evidence="2">Liver</tissue>
    </source>
</reference>